<dbReference type="Pfam" id="PF00383">
    <property type="entry name" value="dCMP_cyt_deam_1"/>
    <property type="match status" value="1"/>
</dbReference>
<dbReference type="GO" id="GO:0008270">
    <property type="term" value="F:zinc ion binding"/>
    <property type="evidence" value="ECO:0007669"/>
    <property type="project" value="InterPro"/>
</dbReference>
<dbReference type="OrthoDB" id="9802676at2"/>
<dbReference type="AlphaFoldDB" id="A0A1L3GEH4"/>
<organism evidence="4 5">
    <name type="scientific">Syntrophotalea acetylenica</name>
    <name type="common">Pelobacter acetylenicus</name>
    <dbReference type="NCBI Taxonomy" id="29542"/>
    <lineage>
        <taxon>Bacteria</taxon>
        <taxon>Pseudomonadati</taxon>
        <taxon>Thermodesulfobacteriota</taxon>
        <taxon>Desulfuromonadia</taxon>
        <taxon>Desulfuromonadales</taxon>
        <taxon>Syntrophotaleaceae</taxon>
        <taxon>Syntrophotalea</taxon>
    </lineage>
</organism>
<dbReference type="EMBL" id="CP015518">
    <property type="protein sequence ID" value="APG24229.1"/>
    <property type="molecule type" value="Genomic_DNA"/>
</dbReference>
<evidence type="ECO:0000313" key="4">
    <source>
        <dbReference type="EMBL" id="APG24229.1"/>
    </source>
</evidence>
<sequence>MILPAICLSLPPWVADMLPPPDQVFTSPESRMTLALTLAQSNIRHGTGGPFGAAVFDLDSGRLIAAGVNIVTAANCSVAHAELMALMTAQRLIGCFSLLADGRNVELTSSTEPCAMCLGALPWAGIRQLACGARDADARAVGFDEGDKPSNWPDLLEKRGIRVLRDICRDQAVAVLQEYRRRGGIIYNGQV</sequence>
<evidence type="ECO:0000259" key="3">
    <source>
        <dbReference type="PROSITE" id="PS51747"/>
    </source>
</evidence>
<dbReference type="CDD" id="cd01285">
    <property type="entry name" value="nucleoside_deaminase"/>
    <property type="match status" value="1"/>
</dbReference>
<evidence type="ECO:0000313" key="5">
    <source>
        <dbReference type="Proteomes" id="UP000182264"/>
    </source>
</evidence>
<dbReference type="STRING" id="29542.A6070_12275"/>
<dbReference type="PROSITE" id="PS00903">
    <property type="entry name" value="CYT_DCMP_DEAMINASES_1"/>
    <property type="match status" value="1"/>
</dbReference>
<gene>
    <name evidence="4" type="ORF">A7E75_03650</name>
</gene>
<protein>
    <submittedName>
        <fullName evidence="4">tRNA-specific adenosine deaminase</fullName>
    </submittedName>
</protein>
<dbReference type="InterPro" id="IPR002125">
    <property type="entry name" value="CMP_dCMP_dom"/>
</dbReference>
<evidence type="ECO:0000256" key="1">
    <source>
        <dbReference type="ARBA" id="ARBA00022723"/>
    </source>
</evidence>
<dbReference type="GO" id="GO:0016787">
    <property type="term" value="F:hydrolase activity"/>
    <property type="evidence" value="ECO:0007669"/>
    <property type="project" value="InterPro"/>
</dbReference>
<keyword evidence="2" id="KW-0862">Zinc</keyword>
<name>A0A1L3GEH4_SYNAC</name>
<proteinExistence type="predicted"/>
<accession>A0A1L3GEH4</accession>
<dbReference type="SUPFAM" id="SSF53927">
    <property type="entry name" value="Cytidine deaminase-like"/>
    <property type="match status" value="1"/>
</dbReference>
<feature type="domain" description="CMP/dCMP-type deaminase" evidence="3">
    <location>
        <begin position="26"/>
        <end position="163"/>
    </location>
</feature>
<dbReference type="InterPro" id="IPR016193">
    <property type="entry name" value="Cytidine_deaminase-like"/>
</dbReference>
<reference evidence="4 5" key="1">
    <citation type="journal article" date="2017" name="Genome Announc.">
        <title>Complete Genome Sequences of Two Acetylene-Fermenting Pelobacter acetylenicus Strains.</title>
        <authorList>
            <person name="Sutton J.M."/>
            <person name="Baesman S.M."/>
            <person name="Fierst J.L."/>
            <person name="Poret-Peterson A.T."/>
            <person name="Oremland R.S."/>
            <person name="Dunlap D.S."/>
            <person name="Akob D.M."/>
        </authorList>
    </citation>
    <scope>NUCLEOTIDE SEQUENCE [LARGE SCALE GENOMIC DNA]</scope>
    <source>
        <strain evidence="4 5">DSM 3247</strain>
    </source>
</reference>
<dbReference type="Gene3D" id="3.40.140.10">
    <property type="entry name" value="Cytidine Deaminase, domain 2"/>
    <property type="match status" value="1"/>
</dbReference>
<dbReference type="PANTHER" id="PTHR11079:SF162">
    <property type="entry name" value="RIBOFLAVIN BIOSYNTHESIS PROTEIN PYRD, CHLOROPLASTIC"/>
    <property type="match status" value="1"/>
</dbReference>
<dbReference type="InterPro" id="IPR016192">
    <property type="entry name" value="APOBEC/CMP_deaminase_Zn-bd"/>
</dbReference>
<keyword evidence="5" id="KW-1185">Reference proteome</keyword>
<dbReference type="Proteomes" id="UP000182264">
    <property type="component" value="Chromosome"/>
</dbReference>
<dbReference type="PROSITE" id="PS51747">
    <property type="entry name" value="CYT_DCMP_DEAMINASES_2"/>
    <property type="match status" value="1"/>
</dbReference>
<dbReference type="PANTHER" id="PTHR11079">
    <property type="entry name" value="CYTOSINE DEAMINASE FAMILY MEMBER"/>
    <property type="match status" value="1"/>
</dbReference>
<keyword evidence="1" id="KW-0479">Metal-binding</keyword>
<dbReference type="RefSeq" id="WP_072286050.1">
    <property type="nucleotide sequence ID" value="NZ_CP015455.1"/>
</dbReference>
<evidence type="ECO:0000256" key="2">
    <source>
        <dbReference type="ARBA" id="ARBA00022833"/>
    </source>
</evidence>
<dbReference type="KEGG" id="pace:A6070_12275"/>